<dbReference type="AlphaFoldDB" id="A0A495A3B4"/>
<dbReference type="RefSeq" id="WP_121204062.1">
    <property type="nucleotide sequence ID" value="NZ_RBZP01000005.1"/>
</dbReference>
<dbReference type="Gene3D" id="3.40.50.450">
    <property type="match status" value="1"/>
</dbReference>
<comment type="caution">
    <text evidence="1">The sequence shown here is derived from an EMBL/GenBank/DDBJ whole genome shotgun (WGS) entry which is preliminary data.</text>
</comment>
<dbReference type="NCBIfam" id="NF010181">
    <property type="entry name" value="PRK13660.1"/>
    <property type="match status" value="1"/>
</dbReference>
<evidence type="ECO:0000313" key="1">
    <source>
        <dbReference type="EMBL" id="RKQ33948.1"/>
    </source>
</evidence>
<evidence type="ECO:0000313" key="2">
    <source>
        <dbReference type="Proteomes" id="UP000269301"/>
    </source>
</evidence>
<dbReference type="Pfam" id="PF06908">
    <property type="entry name" value="YpsA"/>
    <property type="match status" value="1"/>
</dbReference>
<dbReference type="EMBL" id="RBZP01000005">
    <property type="protein sequence ID" value="RKQ33948.1"/>
    <property type="molecule type" value="Genomic_DNA"/>
</dbReference>
<accession>A0A495A3B4</accession>
<gene>
    <name evidence="1" type="ORF">D8M06_08995</name>
</gene>
<dbReference type="PIRSF" id="PIRSF021290">
    <property type="entry name" value="DUF1273"/>
    <property type="match status" value="1"/>
</dbReference>
<dbReference type="InterPro" id="IPR010697">
    <property type="entry name" value="YspA"/>
</dbReference>
<dbReference type="SUPFAM" id="SSF102405">
    <property type="entry name" value="MCP/YpsA-like"/>
    <property type="match status" value="1"/>
</dbReference>
<name>A0A495A3B4_9BACI</name>
<dbReference type="OrthoDB" id="2301957at2"/>
<dbReference type="PANTHER" id="PTHR38440">
    <property type="entry name" value="UPF0398 PROTEIN YPSA"/>
    <property type="match status" value="1"/>
</dbReference>
<sequence length="184" mass="21752">MKILTVTGYKPMEMGIFKENDPRVTFVKAAIEKRIISFIENEGLEWVIVTGQMGVELWTAEIVLDLKETYDINIAMFPPFENQESRWPDPLKEKYQELTFVVDFYKPLYEGDYKGPYQFRAKNMWLIEKSDACLLLMDEEFPGSTKYFYDVAKKADGYEIFTITPTDLEDIVEELRMQDPDYWE</sequence>
<keyword evidence="2" id="KW-1185">Reference proteome</keyword>
<proteinExistence type="predicted"/>
<organism evidence="1 2">
    <name type="scientific">Oceanobacillus halophilus</name>
    <dbReference type="NCBI Taxonomy" id="930130"/>
    <lineage>
        <taxon>Bacteria</taxon>
        <taxon>Bacillati</taxon>
        <taxon>Bacillota</taxon>
        <taxon>Bacilli</taxon>
        <taxon>Bacillales</taxon>
        <taxon>Bacillaceae</taxon>
        <taxon>Oceanobacillus</taxon>
    </lineage>
</organism>
<dbReference type="PANTHER" id="PTHR38440:SF1">
    <property type="entry name" value="UPF0398 PROTEIN SPR0331"/>
    <property type="match status" value="1"/>
</dbReference>
<reference evidence="1 2" key="1">
    <citation type="journal article" date="2016" name="Int. J. Syst. Evol. Microbiol.">
        <title>Oceanobacillus halophilus sp. nov., a novel moderately halophilic bacterium from a hypersaline lake.</title>
        <authorList>
            <person name="Amoozegar M.A."/>
            <person name="Bagheri M."/>
            <person name="Makhdoumi A."/>
            <person name="Nikou M.M."/>
            <person name="Fazeli S.A.S."/>
            <person name="Schumann P."/>
            <person name="Sproer C."/>
            <person name="Sanchez-Porro C."/>
            <person name="Ventosa A."/>
        </authorList>
    </citation>
    <scope>NUCLEOTIDE SEQUENCE [LARGE SCALE GENOMIC DNA]</scope>
    <source>
        <strain evidence="1 2">DSM 23996</strain>
    </source>
</reference>
<protein>
    <submittedName>
        <fullName evidence="1">DUF1273 domain-containing protein</fullName>
    </submittedName>
</protein>
<dbReference type="Proteomes" id="UP000269301">
    <property type="component" value="Unassembled WGS sequence"/>
</dbReference>